<evidence type="ECO:0000313" key="2">
    <source>
        <dbReference type="EMBL" id="QKD80958.1"/>
    </source>
</evidence>
<organism evidence="2 3">
    <name type="scientific">Thermoleptolyngbya sichuanensis A183</name>
    <dbReference type="NCBI Taxonomy" id="2737172"/>
    <lineage>
        <taxon>Bacteria</taxon>
        <taxon>Bacillati</taxon>
        <taxon>Cyanobacteriota</taxon>
        <taxon>Cyanophyceae</taxon>
        <taxon>Oculatellales</taxon>
        <taxon>Oculatellaceae</taxon>
        <taxon>Thermoleptolyngbya</taxon>
        <taxon>Thermoleptolyngbya sichuanensis</taxon>
    </lineage>
</organism>
<feature type="domain" description="DUF2087" evidence="1">
    <location>
        <begin position="16"/>
        <end position="89"/>
    </location>
</feature>
<dbReference type="InterPro" id="IPR018656">
    <property type="entry name" value="DUF2087"/>
</dbReference>
<evidence type="ECO:0000313" key="3">
    <source>
        <dbReference type="Proteomes" id="UP000505210"/>
    </source>
</evidence>
<accession>A0A6M8B3I3</accession>
<protein>
    <submittedName>
        <fullName evidence="2">DUF2087 domain-containing protein</fullName>
    </submittedName>
</protein>
<dbReference type="Proteomes" id="UP000505210">
    <property type="component" value="Chromosome"/>
</dbReference>
<gene>
    <name evidence="2" type="ORF">HPC62_01145</name>
</gene>
<sequence>MIDFTELQPYLDDQGRVTRWPSKRNRARVQTLVLWYLAEKFAAGKTYTEREVNQLLNEHHTFCDPALLRRELFEHGLLQRERNGSAYWLPPKESA</sequence>
<dbReference type="RefSeq" id="WP_172353382.1">
    <property type="nucleotide sequence ID" value="NZ_CP053661.1"/>
</dbReference>
<dbReference type="Pfam" id="PF09860">
    <property type="entry name" value="DUF2087"/>
    <property type="match status" value="1"/>
</dbReference>
<evidence type="ECO:0000259" key="1">
    <source>
        <dbReference type="Pfam" id="PF09860"/>
    </source>
</evidence>
<dbReference type="KEGG" id="theu:HPC62_01145"/>
<reference evidence="2 3" key="1">
    <citation type="submission" date="2020-05" db="EMBL/GenBank/DDBJ databases">
        <title>Complete genome sequence of of a novel Thermoleptolyngbya strain isolated from hot springs of Ganzi, Sichuan China.</title>
        <authorList>
            <person name="Tang J."/>
            <person name="Daroch M."/>
            <person name="Li L."/>
            <person name="Waleron K."/>
            <person name="Waleron M."/>
            <person name="Waleron M."/>
        </authorList>
    </citation>
    <scope>NUCLEOTIDE SEQUENCE [LARGE SCALE GENOMIC DNA]</scope>
    <source>
        <strain evidence="2 3">PKUAC-SCTA183</strain>
    </source>
</reference>
<name>A0A6M8B3I3_9CYAN</name>
<keyword evidence="3" id="KW-1185">Reference proteome</keyword>
<dbReference type="EMBL" id="CP053661">
    <property type="protein sequence ID" value="QKD80958.1"/>
    <property type="molecule type" value="Genomic_DNA"/>
</dbReference>
<proteinExistence type="predicted"/>
<dbReference type="AlphaFoldDB" id="A0A6M8B3I3"/>